<gene>
    <name evidence="10" type="ORF">BC643_4443</name>
</gene>
<dbReference type="CDD" id="cd17474">
    <property type="entry name" value="MFS_YfmO_like"/>
    <property type="match status" value="1"/>
</dbReference>
<reference evidence="10 11" key="1">
    <citation type="submission" date="2018-09" db="EMBL/GenBank/DDBJ databases">
        <title>Genomic Encyclopedia of Archaeal and Bacterial Type Strains, Phase II (KMG-II): from individual species to whole genera.</title>
        <authorList>
            <person name="Goeker M."/>
        </authorList>
    </citation>
    <scope>NUCLEOTIDE SEQUENCE [LARGE SCALE GENOMIC DNA]</scope>
    <source>
        <strain evidence="10 11">DSM 27148</strain>
    </source>
</reference>
<dbReference type="PRINTS" id="PR01035">
    <property type="entry name" value="TCRTETA"/>
</dbReference>
<feature type="transmembrane region" description="Helical" evidence="8">
    <location>
        <begin position="136"/>
        <end position="154"/>
    </location>
</feature>
<keyword evidence="6 8" id="KW-1133">Transmembrane helix</keyword>
<feature type="transmembrane region" description="Helical" evidence="8">
    <location>
        <begin position="342"/>
        <end position="361"/>
    </location>
</feature>
<evidence type="ECO:0000256" key="1">
    <source>
        <dbReference type="ARBA" id="ARBA00003279"/>
    </source>
</evidence>
<comment type="similarity">
    <text evidence="3">Belongs to the major facilitator superfamily. TCR/Tet family.</text>
</comment>
<name>A0A419VVP9_9BACT</name>
<feature type="transmembrane region" description="Helical" evidence="8">
    <location>
        <begin position="77"/>
        <end position="97"/>
    </location>
</feature>
<proteinExistence type="inferred from homology"/>
<organism evidence="10 11">
    <name type="scientific">Mangrovibacterium diazotrophicum</name>
    <dbReference type="NCBI Taxonomy" id="1261403"/>
    <lineage>
        <taxon>Bacteria</taxon>
        <taxon>Pseudomonadati</taxon>
        <taxon>Bacteroidota</taxon>
        <taxon>Bacteroidia</taxon>
        <taxon>Marinilabiliales</taxon>
        <taxon>Prolixibacteraceae</taxon>
        <taxon>Mangrovibacterium</taxon>
    </lineage>
</organism>
<dbReference type="GO" id="GO:0022857">
    <property type="term" value="F:transmembrane transporter activity"/>
    <property type="evidence" value="ECO:0007669"/>
    <property type="project" value="InterPro"/>
</dbReference>
<dbReference type="RefSeq" id="WP_245995047.1">
    <property type="nucleotide sequence ID" value="NZ_RAPN01000005.1"/>
</dbReference>
<evidence type="ECO:0000313" key="10">
    <source>
        <dbReference type="EMBL" id="RKD86126.1"/>
    </source>
</evidence>
<dbReference type="GO" id="GO:0005886">
    <property type="term" value="C:plasma membrane"/>
    <property type="evidence" value="ECO:0007669"/>
    <property type="project" value="UniProtKB-SubCell"/>
</dbReference>
<comment type="subcellular location">
    <subcellularLocation>
        <location evidence="2">Cell membrane</location>
        <topology evidence="2">Multi-pass membrane protein</topology>
    </subcellularLocation>
</comment>
<dbReference type="InterPro" id="IPR036259">
    <property type="entry name" value="MFS_trans_sf"/>
</dbReference>
<accession>A0A419VVP9</accession>
<dbReference type="Proteomes" id="UP000283387">
    <property type="component" value="Unassembled WGS sequence"/>
</dbReference>
<sequence>MPHRKSIIENRNLQLIFGVTLVAVMGVASITPAFPEVIQYFHITARQVGWLIVSFTLPGIFLTPLTGILADRLGRKVILIPSLVLFGLAGFACFFVRDFYWLLLLRFVQGVGASSLASINITLIGDLFSGNDRVAAMGYNASVLSIGTASYPAIGGLLTVMGWQFVFLLPILSVPLAILVLLYLHNPEPAGQTTLSTYFSNVWQTVNRKIVWGLFGANILLFVILYGAYLTYFPLLLRSRLDSGSVIIGGAMSLMSAVTALTSFQMPRINRLLSPKKQLLFASMFYLVSMLILGRSFNWGSIITGIVVFGLGHGVLIPALQNMMVGLASIQERAAFMSLNSMVLRVGQTLGPLLIGVFYEFGGIRTAFAGGAAVAVLMFLLILILVNPSKEDAVTQKSKAG</sequence>
<evidence type="ECO:0000256" key="8">
    <source>
        <dbReference type="SAM" id="Phobius"/>
    </source>
</evidence>
<feature type="transmembrane region" description="Helical" evidence="8">
    <location>
        <begin position="12"/>
        <end position="30"/>
    </location>
</feature>
<dbReference type="InterPro" id="IPR020846">
    <property type="entry name" value="MFS_dom"/>
</dbReference>
<evidence type="ECO:0000313" key="11">
    <source>
        <dbReference type="Proteomes" id="UP000283387"/>
    </source>
</evidence>
<dbReference type="Gene3D" id="1.20.1250.20">
    <property type="entry name" value="MFS general substrate transporter like domains"/>
    <property type="match status" value="1"/>
</dbReference>
<feature type="transmembrane region" description="Helical" evidence="8">
    <location>
        <begin position="210"/>
        <end position="232"/>
    </location>
</feature>
<feature type="transmembrane region" description="Helical" evidence="8">
    <location>
        <begin position="160"/>
        <end position="184"/>
    </location>
</feature>
<feature type="transmembrane region" description="Helical" evidence="8">
    <location>
        <begin position="244"/>
        <end position="267"/>
    </location>
</feature>
<protein>
    <submittedName>
        <fullName evidence="10">Putative MFS family arabinose efflux permease</fullName>
    </submittedName>
</protein>
<feature type="transmembrane region" description="Helical" evidence="8">
    <location>
        <begin position="103"/>
        <end position="124"/>
    </location>
</feature>
<dbReference type="InterPro" id="IPR050189">
    <property type="entry name" value="MFS_Efflux_Transporters"/>
</dbReference>
<dbReference type="EMBL" id="RAPN01000005">
    <property type="protein sequence ID" value="RKD86126.1"/>
    <property type="molecule type" value="Genomic_DNA"/>
</dbReference>
<evidence type="ECO:0000256" key="3">
    <source>
        <dbReference type="ARBA" id="ARBA00007520"/>
    </source>
</evidence>
<evidence type="ECO:0000256" key="6">
    <source>
        <dbReference type="ARBA" id="ARBA00022989"/>
    </source>
</evidence>
<dbReference type="InterPro" id="IPR011701">
    <property type="entry name" value="MFS"/>
</dbReference>
<feature type="transmembrane region" description="Helical" evidence="8">
    <location>
        <begin position="367"/>
        <end position="386"/>
    </location>
</feature>
<dbReference type="SUPFAM" id="SSF103473">
    <property type="entry name" value="MFS general substrate transporter"/>
    <property type="match status" value="1"/>
</dbReference>
<comment type="caution">
    <text evidence="10">The sequence shown here is derived from an EMBL/GenBank/DDBJ whole genome shotgun (WGS) entry which is preliminary data.</text>
</comment>
<keyword evidence="11" id="KW-1185">Reference proteome</keyword>
<feature type="domain" description="Major facilitator superfamily (MFS) profile" evidence="9">
    <location>
        <begin position="12"/>
        <end position="390"/>
    </location>
</feature>
<comment type="function">
    <text evidence="1">Resistance to tetracycline by an active tetracycline efflux. This is an energy-dependent process that decreases the accumulation of the antibiotic in whole cells. This protein functions as a metal-tetracycline/H(+) antiporter.</text>
</comment>
<feature type="transmembrane region" description="Helical" evidence="8">
    <location>
        <begin position="50"/>
        <end position="70"/>
    </location>
</feature>
<dbReference type="PANTHER" id="PTHR43124">
    <property type="entry name" value="PURINE EFFLUX PUMP PBUE"/>
    <property type="match status" value="1"/>
</dbReference>
<dbReference type="PROSITE" id="PS00216">
    <property type="entry name" value="SUGAR_TRANSPORT_1"/>
    <property type="match status" value="1"/>
</dbReference>
<dbReference type="InterPro" id="IPR005829">
    <property type="entry name" value="Sugar_transporter_CS"/>
</dbReference>
<keyword evidence="4" id="KW-1003">Cell membrane</keyword>
<evidence type="ECO:0000256" key="5">
    <source>
        <dbReference type="ARBA" id="ARBA00022692"/>
    </source>
</evidence>
<dbReference type="PROSITE" id="PS50850">
    <property type="entry name" value="MFS"/>
    <property type="match status" value="1"/>
</dbReference>
<evidence type="ECO:0000256" key="4">
    <source>
        <dbReference type="ARBA" id="ARBA00022475"/>
    </source>
</evidence>
<keyword evidence="7 8" id="KW-0472">Membrane</keyword>
<evidence type="ECO:0000259" key="9">
    <source>
        <dbReference type="PROSITE" id="PS50850"/>
    </source>
</evidence>
<feature type="transmembrane region" description="Helical" evidence="8">
    <location>
        <begin position="303"/>
        <end position="330"/>
    </location>
</feature>
<feature type="transmembrane region" description="Helical" evidence="8">
    <location>
        <begin position="279"/>
        <end position="297"/>
    </location>
</feature>
<evidence type="ECO:0000256" key="7">
    <source>
        <dbReference type="ARBA" id="ARBA00023136"/>
    </source>
</evidence>
<dbReference type="Pfam" id="PF07690">
    <property type="entry name" value="MFS_1"/>
    <property type="match status" value="1"/>
</dbReference>
<keyword evidence="5 8" id="KW-0812">Transmembrane</keyword>
<dbReference type="InterPro" id="IPR001958">
    <property type="entry name" value="Tet-R_TetA/multi-R_MdtG-like"/>
</dbReference>
<evidence type="ECO:0000256" key="2">
    <source>
        <dbReference type="ARBA" id="ARBA00004651"/>
    </source>
</evidence>
<dbReference type="AlphaFoldDB" id="A0A419VVP9"/>
<dbReference type="PANTHER" id="PTHR43124:SF3">
    <property type="entry name" value="CHLORAMPHENICOL EFFLUX PUMP RV0191"/>
    <property type="match status" value="1"/>
</dbReference>